<dbReference type="EMBL" id="BAAALF010000210">
    <property type="protein sequence ID" value="GAA1270527.1"/>
    <property type="molecule type" value="Genomic_DNA"/>
</dbReference>
<dbReference type="Pfam" id="PF09957">
    <property type="entry name" value="VapB_antitoxin"/>
    <property type="match status" value="1"/>
</dbReference>
<keyword evidence="2" id="KW-1185">Reference proteome</keyword>
<protein>
    <recommendedName>
        <fullName evidence="3">VapB protein of antitoxin of type II toxin-antitoxin system</fullName>
    </recommendedName>
</protein>
<proteinExistence type="predicted"/>
<dbReference type="InterPro" id="IPR019239">
    <property type="entry name" value="VapB_antitoxin"/>
</dbReference>
<gene>
    <name evidence="1" type="ORF">GCM10009665_68560</name>
</gene>
<dbReference type="RefSeq" id="WP_344446085.1">
    <property type="nucleotide sequence ID" value="NZ_BAAALF010000210.1"/>
</dbReference>
<evidence type="ECO:0000313" key="2">
    <source>
        <dbReference type="Proteomes" id="UP001500037"/>
    </source>
</evidence>
<comment type="caution">
    <text evidence="1">The sequence shown here is derived from an EMBL/GenBank/DDBJ whole genome shotgun (WGS) entry which is preliminary data.</text>
</comment>
<evidence type="ECO:0000313" key="1">
    <source>
        <dbReference type="EMBL" id="GAA1270527.1"/>
    </source>
</evidence>
<dbReference type="Proteomes" id="UP001500037">
    <property type="component" value="Unassembled WGS sequence"/>
</dbReference>
<sequence length="72" mass="7626">MPKTVIDIDDEALAKAAELLGTATKKDTVNAALRDVVARHGKAVAVADFLADLDAGLYADLLDSEVMGQAWR</sequence>
<organism evidence="1 2">
    <name type="scientific">Kitasatospora nipponensis</name>
    <dbReference type="NCBI Taxonomy" id="258049"/>
    <lineage>
        <taxon>Bacteria</taxon>
        <taxon>Bacillati</taxon>
        <taxon>Actinomycetota</taxon>
        <taxon>Actinomycetes</taxon>
        <taxon>Kitasatosporales</taxon>
        <taxon>Streptomycetaceae</taxon>
        <taxon>Kitasatospora</taxon>
    </lineage>
</organism>
<evidence type="ECO:0008006" key="3">
    <source>
        <dbReference type="Google" id="ProtNLM"/>
    </source>
</evidence>
<name>A0ABP4HNG4_9ACTN</name>
<reference evidence="2" key="1">
    <citation type="journal article" date="2019" name="Int. J. Syst. Evol. Microbiol.">
        <title>The Global Catalogue of Microorganisms (GCM) 10K type strain sequencing project: providing services to taxonomists for standard genome sequencing and annotation.</title>
        <authorList>
            <consortium name="The Broad Institute Genomics Platform"/>
            <consortium name="The Broad Institute Genome Sequencing Center for Infectious Disease"/>
            <person name="Wu L."/>
            <person name="Ma J."/>
        </authorList>
    </citation>
    <scope>NUCLEOTIDE SEQUENCE [LARGE SCALE GENOMIC DNA]</scope>
    <source>
        <strain evidence="2">JCM 13004</strain>
    </source>
</reference>
<accession>A0ABP4HNG4</accession>